<evidence type="ECO:0000313" key="11">
    <source>
        <dbReference type="EMBL" id="AEF99320.1"/>
    </source>
</evidence>
<evidence type="ECO:0000256" key="3">
    <source>
        <dbReference type="ARBA" id="ARBA00022448"/>
    </source>
</evidence>
<dbReference type="PANTHER" id="PTHR43029:SF10">
    <property type="entry name" value="AMMONIUM TRANSPORTER MEP2"/>
    <property type="match status" value="1"/>
</dbReference>
<dbReference type="SUPFAM" id="SSF111352">
    <property type="entry name" value="Ammonium transporter"/>
    <property type="match status" value="1"/>
</dbReference>
<dbReference type="Pfam" id="PF00909">
    <property type="entry name" value="Ammonium_transp"/>
    <property type="match status" value="1"/>
</dbReference>
<feature type="domain" description="Ammonium transporter AmtB-like" evidence="10">
    <location>
        <begin position="34"/>
        <end position="430"/>
    </location>
</feature>
<reference evidence="12" key="3">
    <citation type="submission" date="2011-05" db="EMBL/GenBank/DDBJ databases">
        <title>Complete sequence of Methylomonas methanica MC09.</title>
        <authorList>
            <consortium name="US DOE Joint Genome Institute"/>
            <person name="Lucas S."/>
            <person name="Han J."/>
            <person name="Lapidus A."/>
            <person name="Cheng J.-F."/>
            <person name="Goodwin L."/>
            <person name="Pitluck S."/>
            <person name="Peters L."/>
            <person name="Mikhailova N."/>
            <person name="Teshima H."/>
            <person name="Han C."/>
            <person name="Tapia R."/>
            <person name="Land M."/>
            <person name="Hauser L."/>
            <person name="Kyrpides N."/>
            <person name="Ivanova N."/>
            <person name="Pagani I."/>
            <person name="Stein L."/>
            <person name="Woyke T."/>
        </authorList>
    </citation>
    <scope>NUCLEOTIDE SEQUENCE [LARGE SCALE GENOMIC DNA]</scope>
    <source>
        <strain evidence="12">MC09</strain>
    </source>
</reference>
<feature type="transmembrane region" description="Helical" evidence="8">
    <location>
        <begin position="340"/>
        <end position="359"/>
    </location>
</feature>
<comment type="subcellular location">
    <subcellularLocation>
        <location evidence="8">Cell membrane</location>
        <topology evidence="8">Multi-pass membrane protein</topology>
    </subcellularLocation>
    <subcellularLocation>
        <location evidence="1">Membrane</location>
        <topology evidence="1">Multi-pass membrane protein</topology>
    </subcellularLocation>
</comment>
<keyword evidence="9" id="KW-0732">Signal</keyword>
<dbReference type="NCBIfam" id="TIGR00836">
    <property type="entry name" value="amt"/>
    <property type="match status" value="1"/>
</dbReference>
<gene>
    <name evidence="11" type="ordered locus">Metme_0882</name>
</gene>
<evidence type="ECO:0000256" key="9">
    <source>
        <dbReference type="SAM" id="SignalP"/>
    </source>
</evidence>
<dbReference type="OrthoDB" id="9814202at2"/>
<feature type="signal peptide" evidence="9">
    <location>
        <begin position="1"/>
        <end position="23"/>
    </location>
</feature>
<dbReference type="EMBL" id="CP002738">
    <property type="protein sequence ID" value="AEF99320.1"/>
    <property type="molecule type" value="Genomic_DNA"/>
</dbReference>
<dbReference type="PANTHER" id="PTHR43029">
    <property type="entry name" value="AMMONIUM TRANSPORTER MEP2"/>
    <property type="match status" value="1"/>
</dbReference>
<feature type="transmembrane region" description="Helical" evidence="8">
    <location>
        <begin position="379"/>
        <end position="400"/>
    </location>
</feature>
<name>G0A6L9_METMM</name>
<feature type="transmembrane region" description="Helical" evidence="8">
    <location>
        <begin position="187"/>
        <end position="209"/>
    </location>
</feature>
<keyword evidence="12" id="KW-1185">Reference proteome</keyword>
<accession>G0A6L9</accession>
<dbReference type="GO" id="GO:0008519">
    <property type="term" value="F:ammonium channel activity"/>
    <property type="evidence" value="ECO:0007669"/>
    <property type="project" value="InterPro"/>
</dbReference>
<evidence type="ECO:0000256" key="5">
    <source>
        <dbReference type="ARBA" id="ARBA00022989"/>
    </source>
</evidence>
<comment type="similarity">
    <text evidence="2 8">Belongs to the ammonia transporter channel (TC 1.A.11.2) family.</text>
</comment>
<feature type="transmembrane region" description="Helical" evidence="8">
    <location>
        <begin position="247"/>
        <end position="272"/>
    </location>
</feature>
<dbReference type="HOGENOM" id="CLU_000445_33_0_6"/>
<protein>
    <recommendedName>
        <fullName evidence="8">Ammonium transporter</fullName>
    </recommendedName>
</protein>
<dbReference type="InterPro" id="IPR001905">
    <property type="entry name" value="Ammonium_transpt"/>
</dbReference>
<reference key="2">
    <citation type="submission" date="2011-05" db="EMBL/GenBank/DDBJ databases">
        <title>Complete genome sequence of the aerobic marine methanotroph Methylomonas methanica MC09.</title>
        <authorList>
            <person name="Boden R."/>
            <person name="Cunliffe M."/>
            <person name="Scanlan J."/>
            <person name="Moussard H."/>
            <person name="Kits K.D."/>
            <person name="Klotz M."/>
            <person name="Jetten M."/>
            <person name="Vuilleumier S."/>
            <person name="Han J."/>
            <person name="Peters L."/>
            <person name="Mikhailova N."/>
            <person name="Teshima H."/>
            <person name="Tapia R."/>
            <person name="Kyrpides N."/>
            <person name="Ivanova N."/>
            <person name="Pagani I."/>
            <person name="Cheng J.-F."/>
            <person name="Goodwin L."/>
            <person name="Han C."/>
            <person name="Hauser L."/>
            <person name="Land M."/>
            <person name="Lapidus A."/>
            <person name="Lucas S."/>
            <person name="Pitluck S."/>
            <person name="Woyke T."/>
            <person name="Stein L.Y."/>
            <person name="Murrell C."/>
        </authorList>
    </citation>
    <scope>NUCLEOTIDE SEQUENCE</scope>
    <source>
        <strain>MC09</strain>
    </source>
</reference>
<evidence type="ECO:0000256" key="7">
    <source>
        <dbReference type="ARBA" id="ARBA00023177"/>
    </source>
</evidence>
<dbReference type="eggNOG" id="COG0004">
    <property type="taxonomic scope" value="Bacteria"/>
</dbReference>
<evidence type="ECO:0000256" key="1">
    <source>
        <dbReference type="ARBA" id="ARBA00004141"/>
    </source>
</evidence>
<evidence type="ECO:0000313" key="12">
    <source>
        <dbReference type="Proteomes" id="UP000008888"/>
    </source>
</evidence>
<keyword evidence="6 8" id="KW-0472">Membrane</keyword>
<dbReference type="Gene3D" id="1.10.3430.10">
    <property type="entry name" value="Ammonium transporter AmtB like domains"/>
    <property type="match status" value="1"/>
</dbReference>
<dbReference type="Proteomes" id="UP000008888">
    <property type="component" value="Chromosome"/>
</dbReference>
<organism evidence="11 12">
    <name type="scientific">Methylomonas methanica (strain DSM 25384 / MC09)</name>
    <dbReference type="NCBI Taxonomy" id="857087"/>
    <lineage>
        <taxon>Bacteria</taxon>
        <taxon>Pseudomonadati</taxon>
        <taxon>Pseudomonadota</taxon>
        <taxon>Gammaproteobacteria</taxon>
        <taxon>Methylococcales</taxon>
        <taxon>Methylococcaceae</taxon>
        <taxon>Methylomonas</taxon>
    </lineage>
</organism>
<keyword evidence="3 8" id="KW-0813">Transport</keyword>
<feature type="transmembrane region" description="Helical" evidence="8">
    <location>
        <begin position="67"/>
        <end position="90"/>
    </location>
</feature>
<proteinExistence type="inferred from homology"/>
<dbReference type="STRING" id="857087.Metme_0882"/>
<dbReference type="KEGG" id="mmt:Metme_0882"/>
<evidence type="ECO:0000259" key="10">
    <source>
        <dbReference type="Pfam" id="PF00909"/>
    </source>
</evidence>
<dbReference type="AlphaFoldDB" id="G0A6L9"/>
<feature type="transmembrane region" description="Helical" evidence="8">
    <location>
        <begin position="33"/>
        <end position="55"/>
    </location>
</feature>
<evidence type="ECO:0000256" key="8">
    <source>
        <dbReference type="RuleBase" id="RU362002"/>
    </source>
</evidence>
<evidence type="ECO:0000256" key="4">
    <source>
        <dbReference type="ARBA" id="ARBA00022692"/>
    </source>
</evidence>
<keyword evidence="7 8" id="KW-0924">Ammonia transport</keyword>
<feature type="transmembrane region" description="Helical" evidence="8">
    <location>
        <begin position="221"/>
        <end position="241"/>
    </location>
</feature>
<feature type="transmembrane region" description="Helical" evidence="8">
    <location>
        <begin position="284"/>
        <end position="302"/>
    </location>
</feature>
<evidence type="ECO:0000256" key="6">
    <source>
        <dbReference type="ARBA" id="ARBA00023136"/>
    </source>
</evidence>
<dbReference type="PROSITE" id="PS01219">
    <property type="entry name" value="AMMONIUM_TRANSP"/>
    <property type="match status" value="1"/>
</dbReference>
<feature type="transmembrane region" description="Helical" evidence="8">
    <location>
        <begin position="128"/>
        <end position="146"/>
    </location>
</feature>
<keyword evidence="5 8" id="KW-1133">Transmembrane helix</keyword>
<feature type="transmembrane region" description="Helical" evidence="8">
    <location>
        <begin position="308"/>
        <end position="328"/>
    </location>
</feature>
<sequence length="432" mass="44862">MPKNSTAAAIIACSALATWPVIAGADQLNAADTAWILTASGLVLFMTVPGLALFYGGLVRTKNVLSVLMQCFAITSLVSVLWLLGGYSLALSDGGSWQDVLGGLSKFSLLGINADSVKDNLPETVFCMYHLTFAIFAPALIVGGVAERMKFSALLWFVACWELLVYVPVCHWMWGGGWLSQMGVMDFAGGIVVHVAGGVAALVAAMMLGPRRGFPKVPMPPHNLTMTATGAGILWVGWHGFSAGSALMANGAAGIAMLSTHMSAAAGSLAWLTLEWRRFGKPSGLGLITGMVAGLGMIAPSAGFVSPLGGLFIGLVAGSLCFLSLHWIKRRFAIDDTLDVFAIHGVGGMVGSLLTAFFASEALGGIGTLAENGISGQLIAQGTGVLAVLAWSGGLSFAILKLLDKTLGLRVSIGDETEGLDISLHNEQGYNL</sequence>
<feature type="transmembrane region" description="Helical" evidence="8">
    <location>
        <begin position="153"/>
        <end position="175"/>
    </location>
</feature>
<keyword evidence="4 8" id="KW-0812">Transmembrane</keyword>
<reference evidence="11 12" key="1">
    <citation type="journal article" date="2011" name="J. Bacteriol.">
        <title>Complete Genome Sequence of the Aerobic Marine Methanotroph Methylomonas methanica MC09.</title>
        <authorList>
            <person name="Boden R."/>
            <person name="Cunliffe M."/>
            <person name="Scanlan J."/>
            <person name="Moussard H."/>
            <person name="Kits K.D."/>
            <person name="Klotz M.G."/>
            <person name="Jetten M.S."/>
            <person name="Vuilleumier S."/>
            <person name="Han J."/>
            <person name="Peters L."/>
            <person name="Mikhailova N."/>
            <person name="Teshima H."/>
            <person name="Tapia R."/>
            <person name="Kyrpides N."/>
            <person name="Ivanova N."/>
            <person name="Pagani I."/>
            <person name="Cheng J.F."/>
            <person name="Goodwin L."/>
            <person name="Han C."/>
            <person name="Hauser L."/>
            <person name="Land M.L."/>
            <person name="Lapidus A."/>
            <person name="Lucas S."/>
            <person name="Pitluck S."/>
            <person name="Woyke T."/>
            <person name="Stein L."/>
            <person name="Murrell J.C."/>
        </authorList>
    </citation>
    <scope>NUCLEOTIDE SEQUENCE [LARGE SCALE GENOMIC DNA]</scope>
    <source>
        <strain evidence="11 12">MC09</strain>
    </source>
</reference>
<dbReference type="InterPro" id="IPR024041">
    <property type="entry name" value="NH4_transpt_AmtB-like_dom"/>
</dbReference>
<dbReference type="RefSeq" id="WP_013817587.1">
    <property type="nucleotide sequence ID" value="NC_015572.1"/>
</dbReference>
<dbReference type="GO" id="GO:0005886">
    <property type="term" value="C:plasma membrane"/>
    <property type="evidence" value="ECO:0007669"/>
    <property type="project" value="UniProtKB-SubCell"/>
</dbReference>
<dbReference type="InterPro" id="IPR029020">
    <property type="entry name" value="Ammonium/urea_transptr"/>
</dbReference>
<evidence type="ECO:0000256" key="2">
    <source>
        <dbReference type="ARBA" id="ARBA00005887"/>
    </source>
</evidence>
<dbReference type="InterPro" id="IPR018047">
    <property type="entry name" value="Ammonium_transpt_CS"/>
</dbReference>
<feature type="chain" id="PRO_5003396483" description="Ammonium transporter" evidence="9">
    <location>
        <begin position="24"/>
        <end position="432"/>
    </location>
</feature>